<evidence type="ECO:0000256" key="1">
    <source>
        <dbReference type="SAM" id="Phobius"/>
    </source>
</evidence>
<dbReference type="SUPFAM" id="SSF55874">
    <property type="entry name" value="ATPase domain of HSP90 chaperone/DNA topoisomerase II/histidine kinase"/>
    <property type="match status" value="1"/>
</dbReference>
<feature type="transmembrane region" description="Helical" evidence="1">
    <location>
        <begin position="59"/>
        <end position="78"/>
    </location>
</feature>
<feature type="transmembrane region" description="Helical" evidence="1">
    <location>
        <begin position="191"/>
        <end position="210"/>
    </location>
</feature>
<keyword evidence="1" id="KW-0472">Membrane</keyword>
<dbReference type="InterPro" id="IPR032834">
    <property type="entry name" value="NatK-like_C"/>
</dbReference>
<dbReference type="GO" id="GO:0016301">
    <property type="term" value="F:kinase activity"/>
    <property type="evidence" value="ECO:0007669"/>
    <property type="project" value="UniProtKB-KW"/>
</dbReference>
<sequence length="441" mass="50788">MMQDLLPNIPRYYTALAEWLTCLIVILPLTKRARWPLIFTLMGIGQVGLQLLVSRWSLAFWIPGMALNVLWMFLTIYASGAINLKYASYLCAKAFIVAEFMAAFAWQMYCHLFLESFPDNPYIALGTNLVWYLVILTIIYLYEQRIHRIDASLTIQSRNVFIAVLTAVIIFAISNIGFLLATTTYSFGDPLSIFLVRTLINFCGICILYMQEKQVYEHHLQNELKAVNNIFQNHYEQYVAYKESAGLIEQKFHDLKHQIEIIRTEKNSEKKEAYLDEMTQAINTFSSDIHTGNGILDTILSRKNIYCLEKEIRFTCIVDGQLLNFMDTMDICSLFGNALDNATEAVLRLPDKEQRLVNLRVFKRGHLAMILVENYATDQIDLLDGLPQTTKSNKDYHGYGLKSISYIAEKYEGNMSVSMENNWFSLKVLFPLRKAERGVQP</sequence>
<dbReference type="Pfam" id="PF14501">
    <property type="entry name" value="HATPase_c_5"/>
    <property type="match status" value="1"/>
</dbReference>
<feature type="transmembrane region" description="Helical" evidence="1">
    <location>
        <begin position="90"/>
        <end position="109"/>
    </location>
</feature>
<feature type="transmembrane region" description="Helical" evidence="1">
    <location>
        <begin position="121"/>
        <end position="142"/>
    </location>
</feature>
<evidence type="ECO:0000259" key="2">
    <source>
        <dbReference type="Pfam" id="PF14501"/>
    </source>
</evidence>
<dbReference type="PANTHER" id="PTHR40448">
    <property type="entry name" value="TWO-COMPONENT SENSOR HISTIDINE KINASE"/>
    <property type="match status" value="1"/>
</dbReference>
<gene>
    <name evidence="3" type="ORF">I6N95_13860</name>
</gene>
<keyword evidence="1" id="KW-0812">Transmembrane</keyword>
<proteinExistence type="predicted"/>
<feature type="domain" description="Sensor histidine kinase NatK-like C-terminal" evidence="2">
    <location>
        <begin position="326"/>
        <end position="431"/>
    </location>
</feature>
<feature type="transmembrane region" description="Helical" evidence="1">
    <location>
        <begin position="12"/>
        <end position="30"/>
    </location>
</feature>
<keyword evidence="4" id="KW-1185">Reference proteome</keyword>
<comment type="caution">
    <text evidence="3">The sequence shown here is derived from an EMBL/GenBank/DDBJ whole genome shotgun (WGS) entry which is preliminary data.</text>
</comment>
<dbReference type="CDD" id="cd16935">
    <property type="entry name" value="HATPase_AgrC-ComD-like"/>
    <property type="match status" value="1"/>
</dbReference>
<protein>
    <submittedName>
        <fullName evidence="3">Sensor histidine kinase</fullName>
    </submittedName>
</protein>
<dbReference type="PANTHER" id="PTHR40448:SF1">
    <property type="entry name" value="TWO-COMPONENT SENSOR HISTIDINE KINASE"/>
    <property type="match status" value="1"/>
</dbReference>
<dbReference type="Proteomes" id="UP000674938">
    <property type="component" value="Unassembled WGS sequence"/>
</dbReference>
<name>A0A940SWG6_9ENTE</name>
<dbReference type="EMBL" id="JAEEGA010000009">
    <property type="protein sequence ID" value="MBP1042101.1"/>
    <property type="molecule type" value="Genomic_DNA"/>
</dbReference>
<keyword evidence="3" id="KW-0808">Transferase</keyword>
<feature type="transmembrane region" description="Helical" evidence="1">
    <location>
        <begin position="162"/>
        <end position="185"/>
    </location>
</feature>
<reference evidence="3" key="1">
    <citation type="submission" date="2020-12" db="EMBL/GenBank/DDBJ databases">
        <title>Vagococcus allomyrinae sp. nov. and Enterococcus lavae sp. nov., isolated from the larvae of Allomyrina dichotoma.</title>
        <authorList>
            <person name="Lee S.D."/>
        </authorList>
    </citation>
    <scope>NUCLEOTIDE SEQUENCE</scope>
    <source>
        <strain evidence="3">BWB3-3</strain>
    </source>
</reference>
<accession>A0A940SWG6</accession>
<evidence type="ECO:0000313" key="3">
    <source>
        <dbReference type="EMBL" id="MBP1042101.1"/>
    </source>
</evidence>
<feature type="transmembrane region" description="Helical" evidence="1">
    <location>
        <begin position="37"/>
        <end position="53"/>
    </location>
</feature>
<dbReference type="GO" id="GO:0042802">
    <property type="term" value="F:identical protein binding"/>
    <property type="evidence" value="ECO:0007669"/>
    <property type="project" value="TreeGrafter"/>
</dbReference>
<dbReference type="Gene3D" id="3.30.565.10">
    <property type="entry name" value="Histidine kinase-like ATPase, C-terminal domain"/>
    <property type="match status" value="1"/>
</dbReference>
<dbReference type="AlphaFoldDB" id="A0A940SWG6"/>
<dbReference type="InterPro" id="IPR036890">
    <property type="entry name" value="HATPase_C_sf"/>
</dbReference>
<evidence type="ECO:0000313" key="4">
    <source>
        <dbReference type="Proteomes" id="UP000674938"/>
    </source>
</evidence>
<keyword evidence="1" id="KW-1133">Transmembrane helix</keyword>
<dbReference type="RefSeq" id="WP_209528993.1">
    <property type="nucleotide sequence ID" value="NZ_JAEEGA010000009.1"/>
</dbReference>
<organism evidence="3 4">
    <name type="scientific">Vagococcus allomyrinae</name>
    <dbReference type="NCBI Taxonomy" id="2794353"/>
    <lineage>
        <taxon>Bacteria</taxon>
        <taxon>Bacillati</taxon>
        <taxon>Bacillota</taxon>
        <taxon>Bacilli</taxon>
        <taxon>Lactobacillales</taxon>
        <taxon>Enterococcaceae</taxon>
        <taxon>Vagococcus</taxon>
    </lineage>
</organism>
<keyword evidence="3" id="KW-0418">Kinase</keyword>